<accession>A0AAD9PDU2</accession>
<evidence type="ECO:0000313" key="2">
    <source>
        <dbReference type="Proteomes" id="UP001209878"/>
    </source>
</evidence>
<gene>
    <name evidence="1" type="ORF">NP493_19g01002</name>
</gene>
<dbReference type="EMBL" id="JAODUO010000019">
    <property type="protein sequence ID" value="KAK2192950.1"/>
    <property type="molecule type" value="Genomic_DNA"/>
</dbReference>
<proteinExistence type="predicted"/>
<comment type="caution">
    <text evidence="1">The sequence shown here is derived from an EMBL/GenBank/DDBJ whole genome shotgun (WGS) entry which is preliminary data.</text>
</comment>
<reference evidence="1" key="1">
    <citation type="journal article" date="2023" name="Mol. Biol. Evol.">
        <title>Third-Generation Sequencing Reveals the Adaptive Role of the Epigenome in Three Deep-Sea Polychaetes.</title>
        <authorList>
            <person name="Perez M."/>
            <person name="Aroh O."/>
            <person name="Sun Y."/>
            <person name="Lan Y."/>
            <person name="Juniper S.K."/>
            <person name="Young C.R."/>
            <person name="Angers B."/>
            <person name="Qian P.Y."/>
        </authorList>
    </citation>
    <scope>NUCLEOTIDE SEQUENCE</scope>
    <source>
        <strain evidence="1">R07B-5</strain>
    </source>
</reference>
<keyword evidence="2" id="KW-1185">Reference proteome</keyword>
<dbReference type="Proteomes" id="UP001209878">
    <property type="component" value="Unassembled WGS sequence"/>
</dbReference>
<organism evidence="1 2">
    <name type="scientific">Ridgeia piscesae</name>
    <name type="common">Tubeworm</name>
    <dbReference type="NCBI Taxonomy" id="27915"/>
    <lineage>
        <taxon>Eukaryota</taxon>
        <taxon>Metazoa</taxon>
        <taxon>Spiralia</taxon>
        <taxon>Lophotrochozoa</taxon>
        <taxon>Annelida</taxon>
        <taxon>Polychaeta</taxon>
        <taxon>Sedentaria</taxon>
        <taxon>Canalipalpata</taxon>
        <taxon>Sabellida</taxon>
        <taxon>Siboglinidae</taxon>
        <taxon>Ridgeia</taxon>
    </lineage>
</organism>
<sequence>MITSIPRGIAIIEELFGGQTLHQSMHWWKLPQLHHYMHQASWTTPHWSPNGQIIPSVSKGTISLRRNDLVTSVPTTTTASSTCSHSATVHPVTRRAATVAPPCGNSSRDARRQQLDILV</sequence>
<dbReference type="AlphaFoldDB" id="A0AAD9PDU2"/>
<name>A0AAD9PDU2_RIDPI</name>
<evidence type="ECO:0000313" key="1">
    <source>
        <dbReference type="EMBL" id="KAK2192950.1"/>
    </source>
</evidence>
<protein>
    <submittedName>
        <fullName evidence="1">Uncharacterized protein</fullName>
    </submittedName>
</protein>